<name>A0A1I1NGP2_9GAMM</name>
<dbReference type="Proteomes" id="UP000198611">
    <property type="component" value="Unassembled WGS sequence"/>
</dbReference>
<accession>A0A1I1NGP2</accession>
<dbReference type="RefSeq" id="WP_093426853.1">
    <property type="nucleotide sequence ID" value="NZ_FOMJ01000001.1"/>
</dbReference>
<evidence type="ECO:0000256" key="1">
    <source>
        <dbReference type="SAM" id="Phobius"/>
    </source>
</evidence>
<dbReference type="EMBL" id="FOMJ01000001">
    <property type="protein sequence ID" value="SFC93923.1"/>
    <property type="molecule type" value="Genomic_DNA"/>
</dbReference>
<sequence length="100" mass="10594">MTEVVDGLAALLAVAGAVFFLGGSLGLLRFPDVYTRLHALTKADNVGLGLLALGVALHLGDPWLAGRLALVWVLVMAAGTVSCHLLAREAHREGRAPWRR</sequence>
<feature type="transmembrane region" description="Helical" evidence="1">
    <location>
        <begin position="65"/>
        <end position="87"/>
    </location>
</feature>
<proteinExistence type="predicted"/>
<keyword evidence="1" id="KW-1133">Transmembrane helix</keyword>
<dbReference type="PANTHER" id="PTHR34703:SF1">
    <property type="entry name" value="ANTIPORTER SUBUNIT MNHG2-RELATED"/>
    <property type="match status" value="1"/>
</dbReference>
<dbReference type="STRING" id="1123397.SAMN05660831_00159"/>
<dbReference type="PANTHER" id="PTHR34703">
    <property type="entry name" value="ANTIPORTER SUBUNIT MNHG2-RELATED"/>
    <property type="match status" value="1"/>
</dbReference>
<dbReference type="NCBIfam" id="TIGR01300">
    <property type="entry name" value="CPA3_mnhG_phaG"/>
    <property type="match status" value="1"/>
</dbReference>
<keyword evidence="1" id="KW-0472">Membrane</keyword>
<gene>
    <name evidence="2" type="ORF">SAMN05660831_00159</name>
</gene>
<protein>
    <submittedName>
        <fullName evidence="2">Multisubunit sodium/proton antiporter, MrpG subunit</fullName>
    </submittedName>
</protein>
<dbReference type="InterPro" id="IPR005133">
    <property type="entry name" value="PhaG_MnhG_YufB"/>
</dbReference>
<dbReference type="GO" id="GO:0015385">
    <property type="term" value="F:sodium:proton antiporter activity"/>
    <property type="evidence" value="ECO:0007669"/>
    <property type="project" value="TreeGrafter"/>
</dbReference>
<dbReference type="Pfam" id="PF03334">
    <property type="entry name" value="PhaG_MnhG_YufB"/>
    <property type="match status" value="1"/>
</dbReference>
<evidence type="ECO:0000313" key="3">
    <source>
        <dbReference type="Proteomes" id="UP000198611"/>
    </source>
</evidence>
<feature type="transmembrane region" description="Helical" evidence="1">
    <location>
        <begin position="6"/>
        <end position="28"/>
    </location>
</feature>
<evidence type="ECO:0000313" key="2">
    <source>
        <dbReference type="EMBL" id="SFC93923.1"/>
    </source>
</evidence>
<dbReference type="AlphaFoldDB" id="A0A1I1NGP2"/>
<reference evidence="2 3" key="1">
    <citation type="submission" date="2016-10" db="EMBL/GenBank/DDBJ databases">
        <authorList>
            <person name="de Groot N.N."/>
        </authorList>
    </citation>
    <scope>NUCLEOTIDE SEQUENCE [LARGE SCALE GENOMIC DNA]</scope>
    <source>
        <strain evidence="2 3">HL3</strain>
    </source>
</reference>
<organism evidence="2 3">
    <name type="scientific">Thiohalospira halophila DSM 15071</name>
    <dbReference type="NCBI Taxonomy" id="1123397"/>
    <lineage>
        <taxon>Bacteria</taxon>
        <taxon>Pseudomonadati</taxon>
        <taxon>Pseudomonadota</taxon>
        <taxon>Gammaproteobacteria</taxon>
        <taxon>Thiohalospirales</taxon>
        <taxon>Thiohalospiraceae</taxon>
        <taxon>Thiohalospira</taxon>
    </lineage>
</organism>
<dbReference type="OrthoDB" id="9813804at2"/>
<keyword evidence="1" id="KW-0812">Transmembrane</keyword>
<keyword evidence="3" id="KW-1185">Reference proteome</keyword>